<organism evidence="9 10">
    <name type="scientific">Burhinus bistriatus</name>
    <dbReference type="NCBI Taxonomy" id="240201"/>
    <lineage>
        <taxon>Eukaryota</taxon>
        <taxon>Metazoa</taxon>
        <taxon>Chordata</taxon>
        <taxon>Craniata</taxon>
        <taxon>Vertebrata</taxon>
        <taxon>Euteleostomi</taxon>
        <taxon>Archelosauria</taxon>
        <taxon>Archosauria</taxon>
        <taxon>Dinosauria</taxon>
        <taxon>Saurischia</taxon>
        <taxon>Theropoda</taxon>
        <taxon>Coelurosauria</taxon>
        <taxon>Aves</taxon>
        <taxon>Neognathae</taxon>
        <taxon>Neoaves</taxon>
        <taxon>Charadriiformes</taxon>
        <taxon>Burhinidae</taxon>
        <taxon>Burhinus</taxon>
    </lineage>
</organism>
<evidence type="ECO:0000256" key="3">
    <source>
        <dbReference type="ARBA" id="ARBA00022553"/>
    </source>
</evidence>
<gene>
    <name evidence="9" type="primary">Eif4g1</name>
    <name evidence="9" type="ORF">BURBIS_R02626</name>
</gene>
<dbReference type="PANTHER" id="PTHR23253">
    <property type="entry name" value="EUKARYOTIC TRANSLATION INITIATION FACTOR 4 GAMMA"/>
    <property type="match status" value="1"/>
</dbReference>
<feature type="domain" description="MI" evidence="8">
    <location>
        <begin position="1251"/>
        <end position="1373"/>
    </location>
</feature>
<dbReference type="PANTHER" id="PTHR23253:SF10">
    <property type="entry name" value="EUKARYOTIC TRANSLATION INITIATION FACTOR 4 GAMMA 1"/>
    <property type="match status" value="1"/>
</dbReference>
<comment type="caution">
    <text evidence="9">The sequence shown here is derived from an EMBL/GenBank/DDBJ whole genome shotgun (WGS) entry which is preliminary data.</text>
</comment>
<feature type="region of interest" description="Disordered" evidence="6">
    <location>
        <begin position="303"/>
        <end position="544"/>
    </location>
</feature>
<dbReference type="SMART" id="SM00544">
    <property type="entry name" value="MA3"/>
    <property type="match status" value="1"/>
</dbReference>
<protein>
    <submittedName>
        <fullName evidence="9">IF4G1 factor</fullName>
    </submittedName>
</protein>
<feature type="compositionally biased region" description="Basic and acidic residues" evidence="6">
    <location>
        <begin position="1149"/>
        <end position="1187"/>
    </location>
</feature>
<feature type="compositionally biased region" description="Basic and acidic residues" evidence="6">
    <location>
        <begin position="1016"/>
        <end position="1025"/>
    </location>
</feature>
<accession>A0A7K4TK23</accession>
<feature type="compositionally biased region" description="Pro residues" evidence="6">
    <location>
        <begin position="367"/>
        <end position="384"/>
    </location>
</feature>
<feature type="compositionally biased region" description="Low complexity" evidence="6">
    <location>
        <begin position="487"/>
        <end position="509"/>
    </location>
</feature>
<evidence type="ECO:0000313" key="9">
    <source>
        <dbReference type="EMBL" id="NWQ98403.1"/>
    </source>
</evidence>
<feature type="compositionally biased region" description="Acidic residues" evidence="6">
    <location>
        <begin position="475"/>
        <end position="486"/>
    </location>
</feature>
<dbReference type="Pfam" id="PF02847">
    <property type="entry name" value="MA3"/>
    <property type="match status" value="1"/>
</dbReference>
<feature type="compositionally biased region" description="Basic and acidic residues" evidence="6">
    <location>
        <begin position="535"/>
        <end position="544"/>
    </location>
</feature>
<evidence type="ECO:0000256" key="6">
    <source>
        <dbReference type="SAM" id="MobiDB-lite"/>
    </source>
</evidence>
<dbReference type="SMART" id="SM00543">
    <property type="entry name" value="MIF4G"/>
    <property type="match status" value="1"/>
</dbReference>
<reference evidence="9 10" key="1">
    <citation type="submission" date="2019-09" db="EMBL/GenBank/DDBJ databases">
        <title>Bird 10,000 Genomes (B10K) Project - Family phase.</title>
        <authorList>
            <person name="Zhang G."/>
        </authorList>
    </citation>
    <scope>NUCLEOTIDE SEQUENCE [LARGE SCALE GENOMIC DNA]</scope>
    <source>
        <strain evidence="9">B10K-DU-001-64</strain>
        <tissue evidence="9">Muscle</tissue>
    </source>
</reference>
<feature type="compositionally biased region" description="Pro residues" evidence="6">
    <location>
        <begin position="400"/>
        <end position="419"/>
    </location>
</feature>
<dbReference type="GO" id="GO:0003743">
    <property type="term" value="F:translation initiation factor activity"/>
    <property type="evidence" value="ECO:0007669"/>
    <property type="project" value="UniProtKB-KW"/>
</dbReference>
<keyword evidence="3" id="KW-0597">Phosphoprotein</keyword>
<evidence type="ECO:0000256" key="4">
    <source>
        <dbReference type="ARBA" id="ARBA00022845"/>
    </source>
</evidence>
<feature type="domain" description="W2" evidence="7">
    <location>
        <begin position="1438"/>
        <end position="1573"/>
    </location>
</feature>
<feature type="compositionally biased region" description="Basic and acidic residues" evidence="6">
    <location>
        <begin position="590"/>
        <end position="604"/>
    </location>
</feature>
<keyword evidence="10" id="KW-1185">Reference proteome</keyword>
<dbReference type="Gene3D" id="1.25.40.180">
    <property type="match status" value="3"/>
</dbReference>
<evidence type="ECO:0000256" key="5">
    <source>
        <dbReference type="ARBA" id="ARBA00022917"/>
    </source>
</evidence>
<feature type="compositionally biased region" description="Pro residues" evidence="6">
    <location>
        <begin position="14"/>
        <end position="29"/>
    </location>
</feature>
<feature type="compositionally biased region" description="Low complexity" evidence="6">
    <location>
        <begin position="385"/>
        <end position="396"/>
    </location>
</feature>
<evidence type="ECO:0000313" key="10">
    <source>
        <dbReference type="Proteomes" id="UP000574691"/>
    </source>
</evidence>
<feature type="non-terminal residue" evidence="9">
    <location>
        <position position="1573"/>
    </location>
</feature>
<feature type="compositionally biased region" description="Polar residues" evidence="6">
    <location>
        <begin position="1118"/>
        <end position="1135"/>
    </location>
</feature>
<dbReference type="PROSITE" id="PS51366">
    <property type="entry name" value="MI"/>
    <property type="match status" value="1"/>
</dbReference>
<keyword evidence="5" id="KW-0648">Protein biosynthesis</keyword>
<feature type="compositionally biased region" description="Low complexity" evidence="6">
    <location>
        <begin position="1106"/>
        <end position="1116"/>
    </location>
</feature>
<dbReference type="FunFam" id="1.25.40.180:FF:000003">
    <property type="entry name" value="Putative eukaryotic translation initiation factor 4 gamma 1"/>
    <property type="match status" value="1"/>
</dbReference>
<feature type="compositionally biased region" description="Low complexity" evidence="6">
    <location>
        <begin position="1"/>
        <end position="13"/>
    </location>
</feature>
<evidence type="ECO:0000256" key="2">
    <source>
        <dbReference type="ARBA" id="ARBA00022540"/>
    </source>
</evidence>
<name>A0A7K4TK23_9CHAR</name>
<keyword evidence="4" id="KW-0810">Translation regulation</keyword>
<feature type="compositionally biased region" description="Pro residues" evidence="6">
    <location>
        <begin position="321"/>
        <end position="356"/>
    </location>
</feature>
<dbReference type="SUPFAM" id="SSF48371">
    <property type="entry name" value="ARM repeat"/>
    <property type="match status" value="3"/>
</dbReference>
<feature type="compositionally biased region" description="Basic and acidic residues" evidence="6">
    <location>
        <begin position="1195"/>
        <end position="1233"/>
    </location>
</feature>
<sequence>MNKAPQPTGGAPTAPHPAPSPGLPQPTFPPGQTAPVVFNPAPTSQMNTPSQPRQHFYQNRAQPPASASRVQSNTTARPGPPAHVYPAASQVMMIPSQISYTPSQGAYYIPGQGRSTYVVPTQQYPVQPSAPGFYPGASPTEFGTYAGAYYPAQGVQQFPAGVPTAQVIVSQQPPIPPKRERKTIRIRDPNQGGKDITEEIMSGARTSSTPTPPQTGSGLEPQANGETPHVAVIVRPGNPPAVNATHLADDRPKPALVVSKPVSLEPSKSASPSPPPPLIPEVEPVVLSAVTLLPLVPTPDMDTVATEEEEEEEEVAISLPEPTPQAPVPPEVPSVPVVPPMPAVPPVPAVPSPPPVILQAPEAPAKPASPSPPPPQEEPCPEPAAEPAADANGVLEEVPEPVPEVPVCQPVPVPAPVPVPTLESPIAQPEELPLPNGVEGTGKVEPSEEQPESDVSPISEPEEPAQPGTPASPPAEEEEEEEESEGPGEAQERSSSPAPAPSQTSEATAQGLLSFTSLPLLPVAVSVPKKKRRMKELNKKEAVGDLLDAFKEVSVPVAENKPPASTPAHEAEDAAPARPQEESEETWEEKEDKLAPEKGKAADQKYRYKEEQWKPLNPEEKKRYDREFLLGFQFIFASMQKPEGLPQITDVVLDKANKTPLRALDPIRLSGMNCSPDFTPSFANLGRPVMGNRGLSRELSFLSLCQPSGLGPRRSQQSQRKEPRKIIATVSLNEDVKLNKAEKAWKPSSKRASEEEDPENIKTQELLRRVRSILNKLTPQMFQQLMKQVMELSIDTEERLKGVIDLVFEKAISEPNFSVAYANMCRCLMGLKVPTTDKPTVTVNFRKLLLNRCQKEFEKDKDDDEIFEKRQKEMDDASAPEEKARMKDELEEARDKARRRSLGNIKFIGELFKLKMLTEAIMHDCVVKLLKNHDEESLECLCRLLTTIGKDLDFEKAKPRMDQYFNQMEKIIKEKKTSSRIRFMLQDVIDLRRNSWVPRRGDQGPKTIDQIHKEAEMEEHREHIKVQQLMSKDKRRGPPGPSSSGRGSLVADDGWNTVPISKGNRPIDTSRLTKITKPGSIDSNNQLFAPGGRLSWGKGSSGGSGAKPADSASDSGRPATSTLNRFSALQQSTPAESLESRRVVQRSSSSRDRSEKAGDRGDRESRSEKGSDRLERPDRGERADRNRSALTKRSFSKETEDRSREREKQGGPEAVRKAASMSEERDRSRETIKQEPAPPAASPKPALSEEELEKKSKAIIEEYLHINDMKEALQCVQELGSPSSLYIFVQNGIESTLERSTISREHMGVLLCQLVKAGTLSKEQYYKGLREILEIAEDMEIDIPHIWLYLAELITPILQEEGIPMEELFREITKPLVPIGKATTLLVEVLGLLCKGMSQKTAGKLWRDGGLSWKEFLPEDQDVNKFVTEQKLEYTMGDSSDTPSRKELTSEELCKQMDKLLKENPNNQRIHDWIEANLSEQQVSSNTFIRALMTSVCHSAIVCEYQGEVGGGSPCPHHPLPHTSSPAVENPYRVDALVIRNQAKLLQKYLRDEQKELQALYALQALVVKLDQP</sequence>
<proteinExistence type="inferred from homology"/>
<evidence type="ECO:0000259" key="7">
    <source>
        <dbReference type="PROSITE" id="PS51363"/>
    </source>
</evidence>
<dbReference type="InterPro" id="IPR016024">
    <property type="entry name" value="ARM-type_fold"/>
</dbReference>
<dbReference type="Proteomes" id="UP000574691">
    <property type="component" value="Unassembled WGS sequence"/>
</dbReference>
<feature type="region of interest" description="Disordered" evidence="6">
    <location>
        <begin position="188"/>
        <end position="224"/>
    </location>
</feature>
<dbReference type="EMBL" id="VYXH01012423">
    <property type="protein sequence ID" value="NWQ98403.1"/>
    <property type="molecule type" value="Genomic_DNA"/>
</dbReference>
<keyword evidence="2" id="KW-0396">Initiation factor</keyword>
<dbReference type="GO" id="GO:0003729">
    <property type="term" value="F:mRNA binding"/>
    <property type="evidence" value="ECO:0007669"/>
    <property type="project" value="TreeGrafter"/>
</dbReference>
<feature type="region of interest" description="Disordered" evidence="6">
    <location>
        <begin position="557"/>
        <end position="604"/>
    </location>
</feature>
<dbReference type="FunFam" id="1.25.40.180:FF:000001">
    <property type="entry name" value="Eukaryotic translation initiation factor 4 gamma, 3, putative"/>
    <property type="match status" value="1"/>
</dbReference>
<dbReference type="InterPro" id="IPR003307">
    <property type="entry name" value="W2_domain"/>
</dbReference>
<feature type="region of interest" description="Disordered" evidence="6">
    <location>
        <begin position="1016"/>
        <end position="1252"/>
    </location>
</feature>
<feature type="region of interest" description="Disordered" evidence="6">
    <location>
        <begin position="1"/>
        <end position="83"/>
    </location>
</feature>
<dbReference type="Pfam" id="PF02854">
    <property type="entry name" value="MIF4G"/>
    <property type="match status" value="1"/>
</dbReference>
<dbReference type="InterPro" id="IPR003890">
    <property type="entry name" value="MIF4G-like_typ-3"/>
</dbReference>
<feature type="region of interest" description="Disordered" evidence="6">
    <location>
        <begin position="741"/>
        <end position="760"/>
    </location>
</feature>
<dbReference type="PROSITE" id="PS51363">
    <property type="entry name" value="W2"/>
    <property type="match status" value="1"/>
</dbReference>
<feature type="compositionally biased region" description="Polar residues" evidence="6">
    <location>
        <begin position="41"/>
        <end position="61"/>
    </location>
</feature>
<comment type="similarity">
    <text evidence="1">Belongs to the eukaryotic initiation factor 4G family.</text>
</comment>
<dbReference type="GO" id="GO:0016281">
    <property type="term" value="C:eukaryotic translation initiation factor 4F complex"/>
    <property type="evidence" value="ECO:0007669"/>
    <property type="project" value="TreeGrafter"/>
</dbReference>
<evidence type="ECO:0000256" key="1">
    <source>
        <dbReference type="ARBA" id="ARBA00005775"/>
    </source>
</evidence>
<dbReference type="GO" id="GO:0006417">
    <property type="term" value="P:regulation of translation"/>
    <property type="evidence" value="ECO:0007669"/>
    <property type="project" value="UniProtKB-KW"/>
</dbReference>
<dbReference type="CDD" id="cd11559">
    <property type="entry name" value="W2_eIF4G1_like"/>
    <property type="match status" value="1"/>
</dbReference>
<dbReference type="InterPro" id="IPR003891">
    <property type="entry name" value="Initiation_fac_eIF4g_MI"/>
</dbReference>
<feature type="compositionally biased region" description="Low complexity" evidence="6">
    <location>
        <begin position="206"/>
        <end position="218"/>
    </location>
</feature>
<feature type="compositionally biased region" description="Acidic residues" evidence="6">
    <location>
        <begin position="305"/>
        <end position="315"/>
    </location>
</feature>
<evidence type="ECO:0000259" key="8">
    <source>
        <dbReference type="PROSITE" id="PS51366"/>
    </source>
</evidence>
<feature type="non-terminal residue" evidence="9">
    <location>
        <position position="1"/>
    </location>
</feature>